<name>A0A067M703_BOTB1</name>
<feature type="compositionally biased region" description="Low complexity" evidence="1">
    <location>
        <begin position="69"/>
        <end position="81"/>
    </location>
</feature>
<evidence type="ECO:0000313" key="3">
    <source>
        <dbReference type="Proteomes" id="UP000027195"/>
    </source>
</evidence>
<proteinExistence type="predicted"/>
<protein>
    <submittedName>
        <fullName evidence="2">Uncharacterized protein</fullName>
    </submittedName>
</protein>
<gene>
    <name evidence="2" type="ORF">BOTBODRAFT_57449</name>
</gene>
<evidence type="ECO:0000313" key="2">
    <source>
        <dbReference type="EMBL" id="KDQ11309.1"/>
    </source>
</evidence>
<dbReference type="AlphaFoldDB" id="A0A067M703"/>
<organism evidence="2 3">
    <name type="scientific">Botryobasidium botryosum (strain FD-172 SS1)</name>
    <dbReference type="NCBI Taxonomy" id="930990"/>
    <lineage>
        <taxon>Eukaryota</taxon>
        <taxon>Fungi</taxon>
        <taxon>Dikarya</taxon>
        <taxon>Basidiomycota</taxon>
        <taxon>Agaricomycotina</taxon>
        <taxon>Agaricomycetes</taxon>
        <taxon>Cantharellales</taxon>
        <taxon>Botryobasidiaceae</taxon>
        <taxon>Botryobasidium</taxon>
    </lineage>
</organism>
<accession>A0A067M703</accession>
<feature type="region of interest" description="Disordered" evidence="1">
    <location>
        <begin position="69"/>
        <end position="88"/>
    </location>
</feature>
<sequence>MVFAPLDYPAFPSRPGHAKTKVIPELEVGLRSKCDRACPQRTHLPISKSTPTSVRATLSHAAIRRVRSFPSASPSPFGPSHSDSRSLSAPCGMDASPMTYSDCAKVRNQDSNAKVDFIRVCRARHRSSFIIHDQQEQDTGTRTRAPLFFPHL</sequence>
<dbReference type="EMBL" id="KL198059">
    <property type="protein sequence ID" value="KDQ11309.1"/>
    <property type="molecule type" value="Genomic_DNA"/>
</dbReference>
<keyword evidence="3" id="KW-1185">Reference proteome</keyword>
<dbReference type="Proteomes" id="UP000027195">
    <property type="component" value="Unassembled WGS sequence"/>
</dbReference>
<dbReference type="InParanoid" id="A0A067M703"/>
<reference evidence="3" key="1">
    <citation type="journal article" date="2014" name="Proc. Natl. Acad. Sci. U.S.A.">
        <title>Extensive sampling of basidiomycete genomes demonstrates inadequacy of the white-rot/brown-rot paradigm for wood decay fungi.</title>
        <authorList>
            <person name="Riley R."/>
            <person name="Salamov A.A."/>
            <person name="Brown D.W."/>
            <person name="Nagy L.G."/>
            <person name="Floudas D."/>
            <person name="Held B.W."/>
            <person name="Levasseur A."/>
            <person name="Lombard V."/>
            <person name="Morin E."/>
            <person name="Otillar R."/>
            <person name="Lindquist E.A."/>
            <person name="Sun H."/>
            <person name="LaButti K.M."/>
            <person name="Schmutz J."/>
            <person name="Jabbour D."/>
            <person name="Luo H."/>
            <person name="Baker S.E."/>
            <person name="Pisabarro A.G."/>
            <person name="Walton J.D."/>
            <person name="Blanchette R.A."/>
            <person name="Henrissat B."/>
            <person name="Martin F."/>
            <person name="Cullen D."/>
            <person name="Hibbett D.S."/>
            <person name="Grigoriev I.V."/>
        </authorList>
    </citation>
    <scope>NUCLEOTIDE SEQUENCE [LARGE SCALE GENOMIC DNA]</scope>
    <source>
        <strain evidence="3">FD-172 SS1</strain>
    </source>
</reference>
<evidence type="ECO:0000256" key="1">
    <source>
        <dbReference type="SAM" id="MobiDB-lite"/>
    </source>
</evidence>
<dbReference type="HOGENOM" id="CLU_1722063_0_0_1"/>